<organism evidence="6 7">
    <name type="scientific">Arcanobacterium pinnipediorum</name>
    <dbReference type="NCBI Taxonomy" id="1503041"/>
    <lineage>
        <taxon>Bacteria</taxon>
        <taxon>Bacillati</taxon>
        <taxon>Actinomycetota</taxon>
        <taxon>Actinomycetes</taxon>
        <taxon>Actinomycetales</taxon>
        <taxon>Actinomycetaceae</taxon>
        <taxon>Arcanobacterium</taxon>
    </lineage>
</organism>
<dbReference type="GO" id="GO:0004386">
    <property type="term" value="F:helicase activity"/>
    <property type="evidence" value="ECO:0007669"/>
    <property type="project" value="UniProtKB-KW"/>
</dbReference>
<keyword evidence="7" id="KW-1185">Reference proteome</keyword>
<dbReference type="RefSeq" id="WP_252673862.1">
    <property type="nucleotide sequence ID" value="NZ_CP099547.1"/>
</dbReference>
<dbReference type="Pfam" id="PF00270">
    <property type="entry name" value="DEAD"/>
    <property type="match status" value="1"/>
</dbReference>
<proteinExistence type="inferred from homology"/>
<evidence type="ECO:0000259" key="5">
    <source>
        <dbReference type="PROSITE" id="PS51193"/>
    </source>
</evidence>
<dbReference type="Proteomes" id="UP001056109">
    <property type="component" value="Chromosome"/>
</dbReference>
<dbReference type="InterPro" id="IPR006555">
    <property type="entry name" value="ATP-dep_Helicase_C"/>
</dbReference>
<accession>A0ABY5AIG7</accession>
<evidence type="ECO:0000313" key="7">
    <source>
        <dbReference type="Proteomes" id="UP001056109"/>
    </source>
</evidence>
<dbReference type="InterPro" id="IPR014013">
    <property type="entry name" value="Helic_SF1/SF2_ATP-bd_DinG/Rad3"/>
</dbReference>
<protein>
    <submittedName>
        <fullName evidence="6">ATP-dependent DNA helicase</fullName>
    </submittedName>
</protein>
<dbReference type="PANTHER" id="PTHR11472:SF34">
    <property type="entry name" value="REGULATOR OF TELOMERE ELONGATION HELICASE 1"/>
    <property type="match status" value="1"/>
</dbReference>
<evidence type="ECO:0000256" key="3">
    <source>
        <dbReference type="ARBA" id="ARBA00022840"/>
    </source>
</evidence>
<dbReference type="InterPro" id="IPR045028">
    <property type="entry name" value="DinG/Rad3-like"/>
</dbReference>
<keyword evidence="3" id="KW-0067">ATP-binding</keyword>
<dbReference type="SMART" id="SM00491">
    <property type="entry name" value="HELICc2"/>
    <property type="match status" value="1"/>
</dbReference>
<keyword evidence="1" id="KW-0547">Nucleotide-binding</keyword>
<dbReference type="Pfam" id="PF13307">
    <property type="entry name" value="Helicase_C_2"/>
    <property type="match status" value="1"/>
</dbReference>
<evidence type="ECO:0000256" key="1">
    <source>
        <dbReference type="ARBA" id="ARBA00022741"/>
    </source>
</evidence>
<gene>
    <name evidence="6" type="ORF">NG665_03290</name>
</gene>
<dbReference type="SUPFAM" id="SSF52540">
    <property type="entry name" value="P-loop containing nucleoside triphosphate hydrolases"/>
    <property type="match status" value="1"/>
</dbReference>
<dbReference type="PROSITE" id="PS51193">
    <property type="entry name" value="HELICASE_ATP_BIND_2"/>
    <property type="match status" value="1"/>
</dbReference>
<keyword evidence="2" id="KW-0378">Hydrolase</keyword>
<evidence type="ECO:0000256" key="2">
    <source>
        <dbReference type="ARBA" id="ARBA00022801"/>
    </source>
</evidence>
<comment type="similarity">
    <text evidence="4">Belongs to the helicase family. DinG subfamily.</text>
</comment>
<dbReference type="PANTHER" id="PTHR11472">
    <property type="entry name" value="DNA REPAIR DEAD HELICASE RAD3/XP-D SUBFAMILY MEMBER"/>
    <property type="match status" value="1"/>
</dbReference>
<reference evidence="6" key="1">
    <citation type="submission" date="2022-06" db="EMBL/GenBank/DDBJ databases">
        <title>Complete Genome Sequence of Arcanobacterium pinnipediorum strain DSM 28752 isolated from a harbour seal.</title>
        <authorList>
            <person name="Borowiak M."/>
            <person name="Kreitlow A."/>
            <person name="Alssahen M."/>
            <person name="Malorny B."/>
            <person name="Laemmler C."/>
            <person name="Prenger-Berninghoff E."/>
            <person name="Siebert U."/>
            <person name="Ploetz M."/>
            <person name="Abdulmawjood A."/>
        </authorList>
    </citation>
    <scope>NUCLEOTIDE SEQUENCE</scope>
    <source>
        <strain evidence="6">DSM 28752</strain>
    </source>
</reference>
<evidence type="ECO:0000313" key="6">
    <source>
        <dbReference type="EMBL" id="USR80012.1"/>
    </source>
</evidence>
<name>A0ABY5AIG7_9ACTO</name>
<feature type="domain" description="Helicase ATP-binding" evidence="5">
    <location>
        <begin position="9"/>
        <end position="295"/>
    </location>
</feature>
<dbReference type="InterPro" id="IPR027417">
    <property type="entry name" value="P-loop_NTPase"/>
</dbReference>
<sequence>MSDLEDLLSAVVASVGGSTRQGQVDMAHRVCEALTDRGHLLIQAGTGTGKSFGYLVPVLQWSATTGKRAIISTATLALQRQIMLHDAPRVKDVIHEELKTHVEVALLKGWNNYVCLRKATGGYPEEGTLLSRAEGEVGATATGEEVMRARQWAMSTDTGDRDDLVPGVSDRAWAQVSVPKKECIGDKCPVRQSCFPYLAREKADDAQVVVTNHAMLGVAATGLAVLPAADAYIVDEAHDLADRVTSQLTRKLSKYEISGVARLLRRSGLDDAGLDECSDELNELLSELPEGRLTELAQDFLDVIARILGRLQVASEDISGLSNLDEEQATTKYILRSRVQELQELCSDVLSDAVGDDRLVVWKAEFGEANPAMYIAPLDVAHSLADNLFEDQPTILTSATLKIGDSFEAMASRAGLTFPSQGPWEGVDVGSPFVPEKQGVLYVAGHLPVPGKEGYGEEQLQEITELIQASDGGALALFTSRAGALRAAEYVRQRSDLPVFVQGEDQLSTLVANFTRDEQACLFGTLSLWQGVDVPGRTCRLVIIDRIPFPRPNDPLTQARTDAVVRAGGNGFMSIAATQAALLLAQGAGRLLRRSSDRGVVAVLDPRLMTARYAGFLLASMPRMWRTADPKMVREILERLANES</sequence>
<evidence type="ECO:0000256" key="4">
    <source>
        <dbReference type="ARBA" id="ARBA00038058"/>
    </source>
</evidence>
<keyword evidence="6" id="KW-0347">Helicase</keyword>
<dbReference type="Gene3D" id="3.40.50.300">
    <property type="entry name" value="P-loop containing nucleotide triphosphate hydrolases"/>
    <property type="match status" value="2"/>
</dbReference>
<dbReference type="EMBL" id="CP099547">
    <property type="protein sequence ID" value="USR80012.1"/>
    <property type="molecule type" value="Genomic_DNA"/>
</dbReference>
<dbReference type="InterPro" id="IPR011545">
    <property type="entry name" value="DEAD/DEAH_box_helicase_dom"/>
</dbReference>